<sequence>MRDMNAIVGRCDLLLLTLDTLRYDVAQQAWEAGELPVLGQHLPATGWERRHTPANFTYAAHHAFFAGFLPTPIAPGLHPRLFAAEFAGSETTTSTTHTFREPNIVAGLAARGYHTLCIGGVGFFNMRTALGSVLPAMFEESHWSEDFGVTCAASTEHQVQLANQRLREIPATERVFLFINIAAIHQPNCGYVPGATADSLATHRAALRYVDRSLAPLLATLKRRAPFFAIVCSDHGTAYGEDGYHGHRLNHPVVGEVPYFDFLWES</sequence>
<dbReference type="Gene3D" id="3.40.720.10">
    <property type="entry name" value="Alkaline Phosphatase, subunit A"/>
    <property type="match status" value="1"/>
</dbReference>
<dbReference type="Pfam" id="PF00884">
    <property type="entry name" value="Sulfatase"/>
    <property type="match status" value="1"/>
</dbReference>
<accession>D2R0G9</accession>
<dbReference type="STRING" id="530564.Psta_0141"/>
<dbReference type="KEGG" id="psl:Psta_0141"/>
<protein>
    <recommendedName>
        <fullName evidence="1">Sulfatase N-terminal domain-containing protein</fullName>
    </recommendedName>
</protein>
<feature type="domain" description="Sulfatase N-terminal" evidence="1">
    <location>
        <begin position="91"/>
        <end position="251"/>
    </location>
</feature>
<dbReference type="eggNOG" id="COG3119">
    <property type="taxonomic scope" value="Bacteria"/>
</dbReference>
<keyword evidence="3" id="KW-1185">Reference proteome</keyword>
<evidence type="ECO:0000313" key="2">
    <source>
        <dbReference type="EMBL" id="ADB14837.1"/>
    </source>
</evidence>
<dbReference type="InterPro" id="IPR017850">
    <property type="entry name" value="Alkaline_phosphatase_core_sf"/>
</dbReference>
<gene>
    <name evidence="2" type="ordered locus">Psta_0141</name>
</gene>
<dbReference type="AlphaFoldDB" id="D2R0G9"/>
<dbReference type="InterPro" id="IPR047838">
    <property type="entry name" value="STM4013-like"/>
</dbReference>
<dbReference type="SUPFAM" id="SSF53649">
    <property type="entry name" value="Alkaline phosphatase-like"/>
    <property type="match status" value="1"/>
</dbReference>
<dbReference type="Proteomes" id="UP000001887">
    <property type="component" value="Chromosome"/>
</dbReference>
<dbReference type="EMBL" id="CP001848">
    <property type="protein sequence ID" value="ADB14837.1"/>
    <property type="molecule type" value="Genomic_DNA"/>
</dbReference>
<proteinExistence type="predicted"/>
<evidence type="ECO:0000259" key="1">
    <source>
        <dbReference type="Pfam" id="PF00884"/>
    </source>
</evidence>
<dbReference type="OrthoDB" id="9803751at2"/>
<dbReference type="HOGENOM" id="CLU_075524_0_0_0"/>
<evidence type="ECO:0000313" key="3">
    <source>
        <dbReference type="Proteomes" id="UP000001887"/>
    </source>
</evidence>
<reference evidence="2 3" key="1">
    <citation type="journal article" date="2009" name="Stand. Genomic Sci.">
        <title>Complete genome sequence of Pirellula staleyi type strain (ATCC 27377).</title>
        <authorList>
            <person name="Clum A."/>
            <person name="Tindall B.J."/>
            <person name="Sikorski J."/>
            <person name="Ivanova N."/>
            <person name="Mavrommatis K."/>
            <person name="Lucas S."/>
            <person name="Glavina del Rio T."/>
            <person name="Nolan M."/>
            <person name="Chen F."/>
            <person name="Tice H."/>
            <person name="Pitluck S."/>
            <person name="Cheng J.F."/>
            <person name="Chertkov O."/>
            <person name="Brettin T."/>
            <person name="Han C."/>
            <person name="Detter J.C."/>
            <person name="Kuske C."/>
            <person name="Bruce D."/>
            <person name="Goodwin L."/>
            <person name="Ovchinikova G."/>
            <person name="Pati A."/>
            <person name="Mikhailova N."/>
            <person name="Chen A."/>
            <person name="Palaniappan K."/>
            <person name="Land M."/>
            <person name="Hauser L."/>
            <person name="Chang Y.J."/>
            <person name="Jeffries C.D."/>
            <person name="Chain P."/>
            <person name="Rohde M."/>
            <person name="Goker M."/>
            <person name="Bristow J."/>
            <person name="Eisen J.A."/>
            <person name="Markowitz V."/>
            <person name="Hugenholtz P."/>
            <person name="Kyrpides N.C."/>
            <person name="Klenk H.P."/>
            <person name="Lapidus A."/>
        </authorList>
    </citation>
    <scope>NUCLEOTIDE SEQUENCE [LARGE SCALE GENOMIC DNA]</scope>
    <source>
        <strain evidence="3">ATCC 27377 / DSM 6068 / ICPB 4128</strain>
    </source>
</reference>
<dbReference type="NCBIfam" id="NF038075">
    <property type="entry name" value="fam_STM4013"/>
    <property type="match status" value="1"/>
</dbReference>
<dbReference type="InterPro" id="IPR000917">
    <property type="entry name" value="Sulfatase_N"/>
</dbReference>
<name>D2R0G9_PIRSD</name>
<organism evidence="2 3">
    <name type="scientific">Pirellula staleyi (strain ATCC 27377 / DSM 6068 / ICPB 4128)</name>
    <name type="common">Pirella staleyi</name>
    <dbReference type="NCBI Taxonomy" id="530564"/>
    <lineage>
        <taxon>Bacteria</taxon>
        <taxon>Pseudomonadati</taxon>
        <taxon>Planctomycetota</taxon>
        <taxon>Planctomycetia</taxon>
        <taxon>Pirellulales</taxon>
        <taxon>Pirellulaceae</taxon>
        <taxon>Pirellula</taxon>
    </lineage>
</organism>